<dbReference type="Pfam" id="PF08448">
    <property type="entry name" value="PAS_4"/>
    <property type="match status" value="1"/>
</dbReference>
<dbReference type="Gene3D" id="3.30.450.20">
    <property type="entry name" value="PAS domain"/>
    <property type="match status" value="3"/>
</dbReference>
<dbReference type="FunFam" id="3.30.565.10:FF:000023">
    <property type="entry name" value="PAS domain-containing sensor histidine kinase"/>
    <property type="match status" value="1"/>
</dbReference>
<accession>A0A2W5ND52</accession>
<evidence type="ECO:0000256" key="11">
    <source>
        <dbReference type="ARBA" id="ARBA00023136"/>
    </source>
</evidence>
<keyword evidence="4" id="KW-1003">Cell membrane</keyword>
<dbReference type="PANTHER" id="PTHR43047:SF72">
    <property type="entry name" value="OSMOSENSING HISTIDINE PROTEIN KINASE SLN1"/>
    <property type="match status" value="1"/>
</dbReference>
<keyword evidence="5" id="KW-0597">Phosphoprotein</keyword>
<dbReference type="SMART" id="SM00388">
    <property type="entry name" value="HisKA"/>
    <property type="match status" value="1"/>
</dbReference>
<organism evidence="15 16">
    <name type="scientific">Micavibrio aeruginosavorus</name>
    <dbReference type="NCBI Taxonomy" id="349221"/>
    <lineage>
        <taxon>Bacteria</taxon>
        <taxon>Pseudomonadati</taxon>
        <taxon>Bdellovibrionota</taxon>
        <taxon>Bdellovibrionia</taxon>
        <taxon>Bdellovibrionales</taxon>
        <taxon>Pseudobdellovibrionaceae</taxon>
        <taxon>Micavibrio</taxon>
    </lineage>
</organism>
<evidence type="ECO:0000256" key="12">
    <source>
        <dbReference type="SAM" id="Coils"/>
    </source>
</evidence>
<evidence type="ECO:0000256" key="10">
    <source>
        <dbReference type="ARBA" id="ARBA00023012"/>
    </source>
</evidence>
<dbReference type="InterPro" id="IPR035965">
    <property type="entry name" value="PAS-like_dom_sf"/>
</dbReference>
<dbReference type="GO" id="GO:0005886">
    <property type="term" value="C:plasma membrane"/>
    <property type="evidence" value="ECO:0007669"/>
    <property type="project" value="UniProtKB-SubCell"/>
</dbReference>
<evidence type="ECO:0000313" key="15">
    <source>
        <dbReference type="EMBL" id="PZQ48655.1"/>
    </source>
</evidence>
<dbReference type="PANTHER" id="PTHR43047">
    <property type="entry name" value="TWO-COMPONENT HISTIDINE PROTEIN KINASE"/>
    <property type="match status" value="1"/>
</dbReference>
<dbReference type="SUPFAM" id="SSF55874">
    <property type="entry name" value="ATPase domain of HSP90 chaperone/DNA topoisomerase II/histidine kinase"/>
    <property type="match status" value="1"/>
</dbReference>
<dbReference type="GO" id="GO:0009927">
    <property type="term" value="F:histidine phosphotransfer kinase activity"/>
    <property type="evidence" value="ECO:0007669"/>
    <property type="project" value="TreeGrafter"/>
</dbReference>
<dbReference type="SMART" id="SM00387">
    <property type="entry name" value="HATPase_c"/>
    <property type="match status" value="1"/>
</dbReference>
<dbReference type="PROSITE" id="PS50112">
    <property type="entry name" value="PAS"/>
    <property type="match status" value="2"/>
</dbReference>
<dbReference type="Gene3D" id="1.10.287.130">
    <property type="match status" value="1"/>
</dbReference>
<dbReference type="InterPro" id="IPR003594">
    <property type="entry name" value="HATPase_dom"/>
</dbReference>
<dbReference type="InterPro" id="IPR004358">
    <property type="entry name" value="Sig_transdc_His_kin-like_C"/>
</dbReference>
<dbReference type="InterPro" id="IPR036097">
    <property type="entry name" value="HisK_dim/P_sf"/>
</dbReference>
<dbReference type="SMART" id="SM00091">
    <property type="entry name" value="PAS"/>
    <property type="match status" value="3"/>
</dbReference>
<comment type="subcellular location">
    <subcellularLocation>
        <location evidence="2">Cell membrane</location>
    </subcellularLocation>
</comment>
<keyword evidence="10" id="KW-0902">Two-component regulatory system</keyword>
<dbReference type="InterPro" id="IPR000014">
    <property type="entry name" value="PAS"/>
</dbReference>
<comment type="caution">
    <text evidence="15">The sequence shown here is derived from an EMBL/GenBank/DDBJ whole genome shotgun (WGS) entry which is preliminary data.</text>
</comment>
<dbReference type="Pfam" id="PF12860">
    <property type="entry name" value="PAS_7"/>
    <property type="match status" value="2"/>
</dbReference>
<dbReference type="InterPro" id="IPR005467">
    <property type="entry name" value="His_kinase_dom"/>
</dbReference>
<dbReference type="CDD" id="cd00075">
    <property type="entry name" value="HATPase"/>
    <property type="match status" value="1"/>
</dbReference>
<evidence type="ECO:0000313" key="16">
    <source>
        <dbReference type="Proteomes" id="UP000249417"/>
    </source>
</evidence>
<gene>
    <name evidence="15" type="ORF">DI551_01305</name>
</gene>
<dbReference type="Proteomes" id="UP000249417">
    <property type="component" value="Unassembled WGS sequence"/>
</dbReference>
<protein>
    <recommendedName>
        <fullName evidence="3">histidine kinase</fullName>
        <ecNumber evidence="3">2.7.13.3</ecNumber>
    </recommendedName>
</protein>
<evidence type="ECO:0000259" key="14">
    <source>
        <dbReference type="PROSITE" id="PS50112"/>
    </source>
</evidence>
<reference evidence="15 16" key="1">
    <citation type="submission" date="2017-08" db="EMBL/GenBank/DDBJ databases">
        <title>Infants hospitalized years apart are colonized by the same room-sourced microbial strains.</title>
        <authorList>
            <person name="Brooks B."/>
            <person name="Olm M.R."/>
            <person name="Firek B.A."/>
            <person name="Baker R."/>
            <person name="Thomas B.C."/>
            <person name="Morowitz M.J."/>
            <person name="Banfield J.F."/>
        </authorList>
    </citation>
    <scope>NUCLEOTIDE SEQUENCE [LARGE SCALE GENOMIC DNA]</scope>
    <source>
        <strain evidence="15">S2_005_002_R2_29</strain>
    </source>
</reference>
<evidence type="ECO:0000256" key="8">
    <source>
        <dbReference type="ARBA" id="ARBA00022777"/>
    </source>
</evidence>
<keyword evidence="8 15" id="KW-0418">Kinase</keyword>
<dbReference type="GO" id="GO:0005524">
    <property type="term" value="F:ATP binding"/>
    <property type="evidence" value="ECO:0007669"/>
    <property type="project" value="UniProtKB-KW"/>
</dbReference>
<dbReference type="CDD" id="cd00082">
    <property type="entry name" value="HisKA"/>
    <property type="match status" value="1"/>
</dbReference>
<keyword evidence="6" id="KW-0808">Transferase</keyword>
<evidence type="ECO:0000256" key="3">
    <source>
        <dbReference type="ARBA" id="ARBA00012438"/>
    </source>
</evidence>
<dbReference type="EC" id="2.7.13.3" evidence="3"/>
<dbReference type="InterPro" id="IPR003661">
    <property type="entry name" value="HisK_dim/P_dom"/>
</dbReference>
<dbReference type="InterPro" id="IPR036890">
    <property type="entry name" value="HATPase_C_sf"/>
</dbReference>
<keyword evidence="12" id="KW-0175">Coiled coil</keyword>
<feature type="coiled-coil region" evidence="12">
    <location>
        <begin position="462"/>
        <end position="489"/>
    </location>
</feature>
<dbReference type="Pfam" id="PF02518">
    <property type="entry name" value="HATPase_c"/>
    <property type="match status" value="1"/>
</dbReference>
<sequence length="705" mass="78383">MFDLASVSRIEDVQAALETGDSAALEGQYLILEQEGKPFSLNVRLDNGRKILRLRGAAGAALNGQDSFRILWAEDVSAEDDTLAALRRGREEAEKQLAVKDGALDSLPLAVWLRDGAGDLIWANRAYAAMLGIEQKDIRANQAEIVISAKGQGRAPKDMARDALAEGKPQTSCSHIIVSGKRHWMELNEQPLPTSNMTLGFARDLTRQEDIQSELDRHRNASKTLLEQLRSAIAIFSADQGLEFYNSAFAAQWGLEDQWLNGKPKLGDILEKLREARRLPEQADFRKYKQGWLDMFTRLIDPHEDMLYLPDGSAVRMLAVPHPMGGLMMTFEDVTSRLELESSYNTLIAVQKETLDNLAEGVVVYGGDGRLKLWNPSFAKLWDLNPEELDGGPHINKIVDKKAEFFIPDDWAAVRKDLIAQGLDRSEREGQLTRTDGIHVWYATMPLPDGGVMVSYYDITDTTRVENALREKNAALEAAEQLKADFLANVSYQLRTPLNAIMGFAELLDHQYFGPLNERQKEYTGGIHESGTRLIHLIDDILDLSTIEAGYLELKKEAVDLKELLIGLNNLVTEWARKNKIEVKLSCPDNIGMIYMDERRIKQALLNLIRNAINYTPEGGTINITAEKNGDGVKIEISDTGIGIAEEDLKRIFLPFERIPSNKGTVGQAGAGLGLTLVKNIVELHGGRIDIASEEGKGTRATLTL</sequence>
<evidence type="ECO:0000256" key="6">
    <source>
        <dbReference type="ARBA" id="ARBA00022679"/>
    </source>
</evidence>
<keyword evidence="9" id="KW-0067">ATP-binding</keyword>
<dbReference type="Pfam" id="PF00512">
    <property type="entry name" value="HisKA"/>
    <property type="match status" value="1"/>
</dbReference>
<evidence type="ECO:0000256" key="5">
    <source>
        <dbReference type="ARBA" id="ARBA00022553"/>
    </source>
</evidence>
<dbReference type="InterPro" id="IPR013656">
    <property type="entry name" value="PAS_4"/>
</dbReference>
<evidence type="ECO:0000256" key="1">
    <source>
        <dbReference type="ARBA" id="ARBA00000085"/>
    </source>
</evidence>
<evidence type="ECO:0000256" key="2">
    <source>
        <dbReference type="ARBA" id="ARBA00004236"/>
    </source>
</evidence>
<dbReference type="PRINTS" id="PR00344">
    <property type="entry name" value="BCTRLSENSOR"/>
</dbReference>
<dbReference type="CDD" id="cd00130">
    <property type="entry name" value="PAS"/>
    <property type="match status" value="1"/>
</dbReference>
<dbReference type="AlphaFoldDB" id="A0A2W5ND52"/>
<dbReference type="PROSITE" id="PS50109">
    <property type="entry name" value="HIS_KIN"/>
    <property type="match status" value="1"/>
</dbReference>
<keyword evidence="11" id="KW-0472">Membrane</keyword>
<feature type="domain" description="Histidine kinase" evidence="13">
    <location>
        <begin position="489"/>
        <end position="705"/>
    </location>
</feature>
<dbReference type="SUPFAM" id="SSF47384">
    <property type="entry name" value="Homodimeric domain of signal transducing histidine kinase"/>
    <property type="match status" value="1"/>
</dbReference>
<dbReference type="EMBL" id="QFQB01000004">
    <property type="protein sequence ID" value="PZQ48655.1"/>
    <property type="molecule type" value="Genomic_DNA"/>
</dbReference>
<feature type="domain" description="PAS" evidence="14">
    <location>
        <begin position="352"/>
        <end position="426"/>
    </location>
</feature>
<dbReference type="GO" id="GO:0000155">
    <property type="term" value="F:phosphorelay sensor kinase activity"/>
    <property type="evidence" value="ECO:0007669"/>
    <property type="project" value="InterPro"/>
</dbReference>
<proteinExistence type="predicted"/>
<dbReference type="NCBIfam" id="TIGR00229">
    <property type="entry name" value="sensory_box"/>
    <property type="match status" value="1"/>
</dbReference>
<evidence type="ECO:0000256" key="7">
    <source>
        <dbReference type="ARBA" id="ARBA00022741"/>
    </source>
</evidence>
<name>A0A2W5ND52_9BACT</name>
<evidence type="ECO:0000259" key="13">
    <source>
        <dbReference type="PROSITE" id="PS50109"/>
    </source>
</evidence>
<comment type="catalytic activity">
    <reaction evidence="1">
        <text>ATP + protein L-histidine = ADP + protein N-phospho-L-histidine.</text>
        <dbReference type="EC" id="2.7.13.3"/>
    </reaction>
</comment>
<dbReference type="Gene3D" id="3.30.565.10">
    <property type="entry name" value="Histidine kinase-like ATPase, C-terminal domain"/>
    <property type="match status" value="1"/>
</dbReference>
<feature type="domain" description="PAS" evidence="14">
    <location>
        <begin position="103"/>
        <end position="138"/>
    </location>
</feature>
<evidence type="ECO:0000256" key="4">
    <source>
        <dbReference type="ARBA" id="ARBA00022475"/>
    </source>
</evidence>
<evidence type="ECO:0000256" key="9">
    <source>
        <dbReference type="ARBA" id="ARBA00022840"/>
    </source>
</evidence>
<keyword evidence="7" id="KW-0547">Nucleotide-binding</keyword>
<dbReference type="SUPFAM" id="SSF55785">
    <property type="entry name" value="PYP-like sensor domain (PAS domain)"/>
    <property type="match status" value="3"/>
</dbReference>